<feature type="domain" description="Secretion system C-terminal sorting" evidence="2">
    <location>
        <begin position="449"/>
        <end position="521"/>
    </location>
</feature>
<evidence type="ECO:0000313" key="3">
    <source>
        <dbReference type="EMBL" id="PZF74982.1"/>
    </source>
</evidence>
<dbReference type="InterPro" id="IPR010869">
    <property type="entry name" value="DUF1501"/>
</dbReference>
<dbReference type="EMBL" id="QKTW01000001">
    <property type="protein sequence ID" value="PZF74982.1"/>
    <property type="molecule type" value="Genomic_DNA"/>
</dbReference>
<comment type="caution">
    <text evidence="3">The sequence shown here is derived from an EMBL/GenBank/DDBJ whole genome shotgun (WGS) entry which is preliminary data.</text>
</comment>
<feature type="signal peptide" evidence="1">
    <location>
        <begin position="1"/>
        <end position="28"/>
    </location>
</feature>
<dbReference type="AlphaFoldDB" id="A0A2W2AN44"/>
<feature type="chain" id="PRO_5015957833" description="Secretion system C-terminal sorting domain-containing protein" evidence="1">
    <location>
        <begin position="29"/>
        <end position="526"/>
    </location>
</feature>
<dbReference type="Proteomes" id="UP000248745">
    <property type="component" value="Unassembled WGS sequence"/>
</dbReference>
<dbReference type="Pfam" id="PF18962">
    <property type="entry name" value="Por_Secre_tail"/>
    <property type="match status" value="1"/>
</dbReference>
<dbReference type="PANTHER" id="PTHR43737">
    <property type="entry name" value="BLL7424 PROTEIN"/>
    <property type="match status" value="1"/>
</dbReference>
<protein>
    <recommendedName>
        <fullName evidence="2">Secretion system C-terminal sorting domain-containing protein</fullName>
    </recommendedName>
</protein>
<keyword evidence="1" id="KW-0732">Signal</keyword>
<sequence>MKRRKFFKLSAAASAAVMMNGLPVRSLAGNQALRTLARQTEHSGRVLVLIQLIGGNDGLNTIIPLDQYSNLSAARSNILIPETQVLSINDRKDVGFHPAIDGLRNMYNDGMMNIVQGAGYTNPSFSHFRSTDIWNEGASATEYLDTGWLGRYLTQRYSGFPTGYPNNDMPDPLAIQIGSGVSPVFQGTNVSMGMAISDISSFYNLVSATVDAAPATPAGHELTFLRFIAQQTQSYNSSLQTAASKANNLSSLYTTGNTLSDQLKIVARLIAGGLMTPVYLVSMTGFDNHSNQTDSSDHTIGAHATLLQKLSDAVTAFFDDCKRLKIDDRVVAMTYSEFGRRIKSNGSLGTDHGTAAPVMVFGNAVNPTIIGSNPSIEQNVSVDDNIAMQYDYRSVYSSVLADWFQLDKNSVSDVLLNSYDVLPIFRENSATVPATGSVANSQEALGQNYPNPFSRSTTINFTSKGGTTVIQLFDVSGRAIKTLTQQQYGSGQFSITVDRDNLPAGNYFYRLINSEGQWSKQMAVVD</sequence>
<evidence type="ECO:0000256" key="1">
    <source>
        <dbReference type="SAM" id="SignalP"/>
    </source>
</evidence>
<reference evidence="3 4" key="1">
    <citation type="submission" date="2018-06" db="EMBL/GenBank/DDBJ databases">
        <title>Mucibacter soli gen. nov., sp. nov., a new member of the family Chitinophagaceae producing mucin.</title>
        <authorList>
            <person name="Kim M.-K."/>
            <person name="Park S."/>
            <person name="Kim T.-S."/>
            <person name="Joung Y."/>
            <person name="Han J.-H."/>
            <person name="Kim S.B."/>
        </authorList>
    </citation>
    <scope>NUCLEOTIDE SEQUENCE [LARGE SCALE GENOMIC DNA]</scope>
    <source>
        <strain evidence="3 4">R1-15</strain>
    </source>
</reference>
<dbReference type="PANTHER" id="PTHR43737:SF1">
    <property type="entry name" value="DUF1501 DOMAIN-CONTAINING PROTEIN"/>
    <property type="match status" value="1"/>
</dbReference>
<dbReference type="OrthoDB" id="9779968at2"/>
<accession>A0A2W2AN44</accession>
<dbReference type="InterPro" id="IPR026444">
    <property type="entry name" value="Secre_tail"/>
</dbReference>
<dbReference type="NCBIfam" id="TIGR04183">
    <property type="entry name" value="Por_Secre_tail"/>
    <property type="match status" value="1"/>
</dbReference>
<name>A0A2W2AN44_9BACT</name>
<organism evidence="3 4">
    <name type="scientific">Taibaiella soli</name>
    <dbReference type="NCBI Taxonomy" id="1649169"/>
    <lineage>
        <taxon>Bacteria</taxon>
        <taxon>Pseudomonadati</taxon>
        <taxon>Bacteroidota</taxon>
        <taxon>Chitinophagia</taxon>
        <taxon>Chitinophagales</taxon>
        <taxon>Chitinophagaceae</taxon>
        <taxon>Taibaiella</taxon>
    </lineage>
</organism>
<evidence type="ECO:0000313" key="4">
    <source>
        <dbReference type="Proteomes" id="UP000248745"/>
    </source>
</evidence>
<evidence type="ECO:0000259" key="2">
    <source>
        <dbReference type="Pfam" id="PF18962"/>
    </source>
</evidence>
<proteinExistence type="predicted"/>
<dbReference type="Pfam" id="PF07394">
    <property type="entry name" value="DUF1501"/>
    <property type="match status" value="1"/>
</dbReference>
<keyword evidence="4" id="KW-1185">Reference proteome</keyword>
<dbReference type="RefSeq" id="WP_110996830.1">
    <property type="nucleotide sequence ID" value="NZ_QKTW01000001.1"/>
</dbReference>
<gene>
    <name evidence="3" type="ORF">DN068_00055</name>
</gene>